<comment type="cofactor">
    <cofactor evidence="1">
        <name>Mg(2+)</name>
        <dbReference type="ChEBI" id="CHEBI:18420"/>
    </cofactor>
</comment>
<gene>
    <name evidence="5" type="ORF">GT755_14375</name>
</gene>
<feature type="region of interest" description="Disordered" evidence="3">
    <location>
        <begin position="142"/>
        <end position="162"/>
    </location>
</feature>
<dbReference type="InterPro" id="IPR020476">
    <property type="entry name" value="Nudix_hydrolase"/>
</dbReference>
<dbReference type="PANTHER" id="PTHR43046:SF16">
    <property type="entry name" value="ADP-RIBOSE PYROPHOSPHATASE YJHB-RELATED"/>
    <property type="match status" value="1"/>
</dbReference>
<dbReference type="GO" id="GO:0016787">
    <property type="term" value="F:hydrolase activity"/>
    <property type="evidence" value="ECO:0007669"/>
    <property type="project" value="UniProtKB-KW"/>
</dbReference>
<dbReference type="CDD" id="cd04699">
    <property type="entry name" value="NUDIX_MutT_Nudt1"/>
    <property type="match status" value="1"/>
</dbReference>
<sequence>MAKVAERAGIPARQPPPRFPVSVKGVVVRDDRVLLLRNERDEWELPGGRLEPGEDPAGRLAREIEEETGWQAEIGPILDVWQHRIAEGADALIVTYGVTVTTGQPRVLSDEHGEIGLFTAPEAAALRMPENYKRSIATWFAGKRERPPAETGGLSRVDDQTS</sequence>
<dbReference type="AlphaFoldDB" id="A0A7C9NHR3"/>
<dbReference type="PROSITE" id="PS51462">
    <property type="entry name" value="NUDIX"/>
    <property type="match status" value="1"/>
</dbReference>
<comment type="caution">
    <text evidence="5">The sequence shown here is derived from an EMBL/GenBank/DDBJ whole genome shotgun (WGS) entry which is preliminary data.</text>
</comment>
<evidence type="ECO:0000256" key="3">
    <source>
        <dbReference type="SAM" id="MobiDB-lite"/>
    </source>
</evidence>
<feature type="domain" description="Nudix hydrolase" evidence="4">
    <location>
        <begin position="16"/>
        <end position="142"/>
    </location>
</feature>
<dbReference type="Pfam" id="PF00293">
    <property type="entry name" value="NUDIX"/>
    <property type="match status" value="1"/>
</dbReference>
<evidence type="ECO:0000256" key="1">
    <source>
        <dbReference type="ARBA" id="ARBA00001946"/>
    </source>
</evidence>
<dbReference type="SUPFAM" id="SSF55811">
    <property type="entry name" value="Nudix"/>
    <property type="match status" value="1"/>
</dbReference>
<organism evidence="5 6">
    <name type="scientific">Herbidospora solisilvae</name>
    <dbReference type="NCBI Taxonomy" id="2696284"/>
    <lineage>
        <taxon>Bacteria</taxon>
        <taxon>Bacillati</taxon>
        <taxon>Actinomycetota</taxon>
        <taxon>Actinomycetes</taxon>
        <taxon>Streptosporangiales</taxon>
        <taxon>Streptosporangiaceae</taxon>
        <taxon>Herbidospora</taxon>
    </lineage>
</organism>
<dbReference type="InterPro" id="IPR015797">
    <property type="entry name" value="NUDIX_hydrolase-like_dom_sf"/>
</dbReference>
<evidence type="ECO:0000313" key="6">
    <source>
        <dbReference type="Proteomes" id="UP000479526"/>
    </source>
</evidence>
<reference evidence="5 6" key="1">
    <citation type="submission" date="2020-01" db="EMBL/GenBank/DDBJ databases">
        <title>Herbidospora sp. NEAU-GS84 nov., a novel actinomycete isolated from soil.</title>
        <authorList>
            <person name="Han L."/>
        </authorList>
    </citation>
    <scope>NUCLEOTIDE SEQUENCE [LARGE SCALE GENOMIC DNA]</scope>
    <source>
        <strain evidence="5 6">NEAU-GS84</strain>
    </source>
</reference>
<keyword evidence="2" id="KW-0378">Hydrolase</keyword>
<keyword evidence="6" id="KW-1185">Reference proteome</keyword>
<protein>
    <submittedName>
        <fullName evidence="5">NUDIX domain-containing protein</fullName>
    </submittedName>
</protein>
<dbReference type="InterPro" id="IPR000086">
    <property type="entry name" value="NUDIX_hydrolase_dom"/>
</dbReference>
<dbReference type="EMBL" id="WXEW01000004">
    <property type="protein sequence ID" value="NAS22872.1"/>
    <property type="molecule type" value="Genomic_DNA"/>
</dbReference>
<evidence type="ECO:0000313" key="5">
    <source>
        <dbReference type="EMBL" id="NAS22872.1"/>
    </source>
</evidence>
<dbReference type="Proteomes" id="UP000479526">
    <property type="component" value="Unassembled WGS sequence"/>
</dbReference>
<dbReference type="Gene3D" id="3.90.79.10">
    <property type="entry name" value="Nucleoside Triphosphate Pyrophosphohydrolase"/>
    <property type="match status" value="1"/>
</dbReference>
<accession>A0A7C9NHR3</accession>
<proteinExistence type="predicted"/>
<dbReference type="PANTHER" id="PTHR43046">
    <property type="entry name" value="GDP-MANNOSE MANNOSYL HYDROLASE"/>
    <property type="match status" value="1"/>
</dbReference>
<evidence type="ECO:0000256" key="2">
    <source>
        <dbReference type="ARBA" id="ARBA00022801"/>
    </source>
</evidence>
<name>A0A7C9NHR3_9ACTN</name>
<dbReference type="PRINTS" id="PR00502">
    <property type="entry name" value="NUDIXFAMILY"/>
</dbReference>
<evidence type="ECO:0000259" key="4">
    <source>
        <dbReference type="PROSITE" id="PS51462"/>
    </source>
</evidence>